<dbReference type="PANTHER" id="PTHR42923">
    <property type="entry name" value="PROTOPORPHYRINOGEN OXIDASE"/>
    <property type="match status" value="1"/>
</dbReference>
<sequence>MSEPQHAVVVGSGLAGLAAAVDLVDSGHRVTVLEAGHVVGGRTSSWDADGMTIESGLHRYLGFYRALPKLIKHMGKDLNDVVHWEDEVEILTPDGAPTQSSVRQ</sequence>
<dbReference type="EMBL" id="JABAHY010000001">
    <property type="protein sequence ID" value="NLS08445.1"/>
    <property type="molecule type" value="Genomic_DNA"/>
</dbReference>
<evidence type="ECO:0000313" key="2">
    <source>
        <dbReference type="EMBL" id="NLS08445.1"/>
    </source>
</evidence>
<dbReference type="Pfam" id="PF01593">
    <property type="entry name" value="Amino_oxidase"/>
    <property type="match status" value="1"/>
</dbReference>
<evidence type="ECO:0000259" key="1">
    <source>
        <dbReference type="Pfam" id="PF01593"/>
    </source>
</evidence>
<dbReference type="InterPro" id="IPR050464">
    <property type="entry name" value="Zeta_carotene_desat/Oxidored"/>
</dbReference>
<dbReference type="SUPFAM" id="SSF51905">
    <property type="entry name" value="FAD/NAD(P)-binding domain"/>
    <property type="match status" value="1"/>
</dbReference>
<dbReference type="Gene3D" id="3.50.50.60">
    <property type="entry name" value="FAD/NAD(P)-binding domain"/>
    <property type="match status" value="1"/>
</dbReference>
<proteinExistence type="predicted"/>
<keyword evidence="3" id="KW-1185">Reference proteome</keyword>
<comment type="caution">
    <text evidence="2">The sequence shown here is derived from an EMBL/GenBank/DDBJ whole genome shotgun (WGS) entry which is preliminary data.</text>
</comment>
<dbReference type="InterPro" id="IPR002937">
    <property type="entry name" value="Amino_oxidase"/>
</dbReference>
<dbReference type="Proteomes" id="UP000523139">
    <property type="component" value="Unassembled WGS sequence"/>
</dbReference>
<dbReference type="PANTHER" id="PTHR42923:SF47">
    <property type="entry name" value="BLR3003 PROTEIN"/>
    <property type="match status" value="1"/>
</dbReference>
<dbReference type="AlphaFoldDB" id="A0A7X8THE3"/>
<name>A0A7X8THE3_9MICC</name>
<gene>
    <name evidence="2" type="ORF">HGQ17_00165</name>
</gene>
<dbReference type="GO" id="GO:0016491">
    <property type="term" value="F:oxidoreductase activity"/>
    <property type="evidence" value="ECO:0007669"/>
    <property type="project" value="InterPro"/>
</dbReference>
<evidence type="ECO:0000313" key="3">
    <source>
        <dbReference type="Proteomes" id="UP000523139"/>
    </source>
</evidence>
<feature type="domain" description="Amine oxidase" evidence="1">
    <location>
        <begin position="14"/>
        <end position="81"/>
    </location>
</feature>
<reference evidence="2 3" key="1">
    <citation type="submission" date="2020-04" db="EMBL/GenBank/DDBJ databases">
        <title>Nesterenkonia sp. nov., isolated from marine sediment.</title>
        <authorList>
            <person name="Zhang G."/>
        </authorList>
    </citation>
    <scope>NUCLEOTIDE SEQUENCE [LARGE SCALE GENOMIC DNA]</scope>
    <source>
        <strain evidence="2 3">MY13</strain>
    </source>
</reference>
<organism evidence="2 3">
    <name type="scientific">Nesterenkonia sedimenti</name>
    <dbReference type="NCBI Taxonomy" id="1463632"/>
    <lineage>
        <taxon>Bacteria</taxon>
        <taxon>Bacillati</taxon>
        <taxon>Actinomycetota</taxon>
        <taxon>Actinomycetes</taxon>
        <taxon>Micrococcales</taxon>
        <taxon>Micrococcaceae</taxon>
        <taxon>Nesterenkonia</taxon>
    </lineage>
</organism>
<protein>
    <submittedName>
        <fullName evidence="2">FAD-dependent oxidoreductase</fullName>
    </submittedName>
</protein>
<dbReference type="RefSeq" id="WP_168885954.1">
    <property type="nucleotide sequence ID" value="NZ_JABAHY010000001.1"/>
</dbReference>
<dbReference type="InterPro" id="IPR036188">
    <property type="entry name" value="FAD/NAD-bd_sf"/>
</dbReference>
<accession>A0A7X8THE3</accession>